<reference evidence="2" key="2">
    <citation type="submission" date="2022-01" db="EMBL/GenBank/DDBJ databases">
        <authorList>
            <person name="Yamashiro T."/>
            <person name="Shiraishi A."/>
            <person name="Satake H."/>
            <person name="Nakayama K."/>
        </authorList>
    </citation>
    <scope>NUCLEOTIDE SEQUENCE</scope>
</reference>
<name>A0ABQ5EFT6_9ASTR</name>
<sequence length="323" mass="35418">MNYQPVRSKIKANKHGSSKEATLDVGIEDNIDAGNSKIEAESAQDYFVLPIWSSYTSTDANDAVEALRKEFAQDTEDLLLQAGAAKASSTNTVNTASTPVSIASPYGGLSFTDLTNTDQDDSEIPALEDIYDNPTAGIFTNASYDDEGVVADFTNLETIVNVSPIPTSRINSIHPSTLILGDPNSAVQTRSKVTKSSGAHAFSLLLTWIHSLSDPDDVKSVSLYGKIDGRDLWWKNKDFMLWYVHIPVHVGRIDIARGNNKQRRRLEVISTESSGVIDIPERLQSMWLSSKITQTHNGSSNRMRGSITIVIRLPRICEGSDED</sequence>
<proteinExistence type="predicted"/>
<dbReference type="Proteomes" id="UP001151760">
    <property type="component" value="Unassembled WGS sequence"/>
</dbReference>
<feature type="region of interest" description="Disordered" evidence="1">
    <location>
        <begin position="1"/>
        <end position="21"/>
    </location>
</feature>
<dbReference type="EMBL" id="BQNB010016265">
    <property type="protein sequence ID" value="GJT49771.1"/>
    <property type="molecule type" value="Genomic_DNA"/>
</dbReference>
<gene>
    <name evidence="2" type="ORF">Tco_0975928</name>
</gene>
<evidence type="ECO:0000313" key="3">
    <source>
        <dbReference type="Proteomes" id="UP001151760"/>
    </source>
</evidence>
<protein>
    <submittedName>
        <fullName evidence="2">Uncharacterized protein</fullName>
    </submittedName>
</protein>
<evidence type="ECO:0000256" key="1">
    <source>
        <dbReference type="SAM" id="MobiDB-lite"/>
    </source>
</evidence>
<keyword evidence="3" id="KW-1185">Reference proteome</keyword>
<organism evidence="2 3">
    <name type="scientific">Tanacetum coccineum</name>
    <dbReference type="NCBI Taxonomy" id="301880"/>
    <lineage>
        <taxon>Eukaryota</taxon>
        <taxon>Viridiplantae</taxon>
        <taxon>Streptophyta</taxon>
        <taxon>Embryophyta</taxon>
        <taxon>Tracheophyta</taxon>
        <taxon>Spermatophyta</taxon>
        <taxon>Magnoliopsida</taxon>
        <taxon>eudicotyledons</taxon>
        <taxon>Gunneridae</taxon>
        <taxon>Pentapetalae</taxon>
        <taxon>asterids</taxon>
        <taxon>campanulids</taxon>
        <taxon>Asterales</taxon>
        <taxon>Asteraceae</taxon>
        <taxon>Asteroideae</taxon>
        <taxon>Anthemideae</taxon>
        <taxon>Anthemidinae</taxon>
        <taxon>Tanacetum</taxon>
    </lineage>
</organism>
<comment type="caution">
    <text evidence="2">The sequence shown here is derived from an EMBL/GenBank/DDBJ whole genome shotgun (WGS) entry which is preliminary data.</text>
</comment>
<evidence type="ECO:0000313" key="2">
    <source>
        <dbReference type="EMBL" id="GJT49771.1"/>
    </source>
</evidence>
<reference evidence="2" key="1">
    <citation type="journal article" date="2022" name="Int. J. Mol. Sci.">
        <title>Draft Genome of Tanacetum Coccineum: Genomic Comparison of Closely Related Tanacetum-Family Plants.</title>
        <authorList>
            <person name="Yamashiro T."/>
            <person name="Shiraishi A."/>
            <person name="Nakayama K."/>
            <person name="Satake H."/>
        </authorList>
    </citation>
    <scope>NUCLEOTIDE SEQUENCE</scope>
</reference>
<accession>A0ABQ5EFT6</accession>